<name>A0ABT7HSU4_9BACT</name>
<keyword evidence="1" id="KW-1188">Viral release from host cell</keyword>
<dbReference type="InterPro" id="IPR035421">
    <property type="entry name" value="Terminase_6C"/>
</dbReference>
<dbReference type="Proteomes" id="UP001173801">
    <property type="component" value="Unassembled WGS sequence"/>
</dbReference>
<dbReference type="InterPro" id="IPR027417">
    <property type="entry name" value="P-loop_NTPase"/>
</dbReference>
<reference evidence="3" key="2">
    <citation type="journal article" date="2023" name="Microorganisms">
        <title>Isolation and Genomic Characteristics of Cat-Borne Campylobacter felis sp. nov. and Sheep-Borne Campylobacter ovis sp. nov.</title>
        <authorList>
            <person name="Wang H."/>
            <person name="Li Y."/>
            <person name="Gu Y."/>
            <person name="Zhou G."/>
            <person name="Chen X."/>
            <person name="Zhang X."/>
            <person name="Shao Z."/>
            <person name="Zhang J."/>
            <person name="Zhang M."/>
        </authorList>
    </citation>
    <scope>NUCLEOTIDE SEQUENCE</scope>
    <source>
        <strain evidence="3">PS10</strain>
    </source>
</reference>
<evidence type="ECO:0000256" key="1">
    <source>
        <dbReference type="ARBA" id="ARBA00022612"/>
    </source>
</evidence>
<dbReference type="RefSeq" id="WP_284938605.1">
    <property type="nucleotide sequence ID" value="NZ_JANURM010000024.1"/>
</dbReference>
<dbReference type="Pfam" id="PF17289">
    <property type="entry name" value="Terminase_6C"/>
    <property type="match status" value="1"/>
</dbReference>
<dbReference type="EMBL" id="JANURM010000024">
    <property type="protein sequence ID" value="MDL0089863.1"/>
    <property type="molecule type" value="Genomic_DNA"/>
</dbReference>
<feature type="domain" description="Terminase large subunit gp17-like C-terminal" evidence="2">
    <location>
        <begin position="339"/>
        <end position="488"/>
    </location>
</feature>
<evidence type="ECO:0000259" key="2">
    <source>
        <dbReference type="Pfam" id="PF17289"/>
    </source>
</evidence>
<evidence type="ECO:0000313" key="3">
    <source>
        <dbReference type="EMBL" id="MDL0089863.1"/>
    </source>
</evidence>
<proteinExistence type="predicted"/>
<protein>
    <recommendedName>
        <fullName evidence="2">Terminase large subunit gp17-like C-terminal domain-containing protein</fullName>
    </recommendedName>
</protein>
<reference evidence="3" key="1">
    <citation type="submission" date="2022-08" db="EMBL/GenBank/DDBJ databases">
        <authorList>
            <person name="Wang H."/>
        </authorList>
    </citation>
    <scope>NUCLEOTIDE SEQUENCE</scope>
    <source>
        <strain evidence="3">PS10</strain>
    </source>
</reference>
<comment type="caution">
    <text evidence="3">The sequence shown here is derived from an EMBL/GenBank/DDBJ whole genome shotgun (WGS) entry which is preliminary data.</text>
</comment>
<gene>
    <name evidence="3" type="ORF">NYG85_10875</name>
</gene>
<organism evidence="3 4">
    <name type="scientific">Campylobacter gastrosuis</name>
    <dbReference type="NCBI Taxonomy" id="2974576"/>
    <lineage>
        <taxon>Bacteria</taxon>
        <taxon>Pseudomonadati</taxon>
        <taxon>Campylobacterota</taxon>
        <taxon>Epsilonproteobacteria</taxon>
        <taxon>Campylobacterales</taxon>
        <taxon>Campylobacteraceae</taxon>
        <taxon>Campylobacter</taxon>
    </lineage>
</organism>
<accession>A0ABT7HSU4</accession>
<sequence length="513" mass="58336">MPVTPEMYLKFAKDIEPSIFENKTPKIHLDLINFINSEGRYKAAAVFRGAGKTTLLNKIYVISRLFFEKEPFILIASSVEEKALSFLTAIKDGIDNAINKGYALSHGKIWNKDKIEIIINEGKKELEKSCYISVISAGQDPRGAIIKNTRPTLIICDDLESHSGQFGVSSRANRQKLRRWFYADLLPALHPTRGKFIIIGTILHDDSILNNIIHPKPDDENGIEWQTIKFPIIKDGKSAWKSRFEIKKINQIKQTLISQGLDNEFYQEYMCAAIDPSKVLFKYEFFRYFDGIEYDISKPPTTLLVTDSVNSSQIKTRLAKSINLVGEVVDLRRCRVISTIDLASATGADETAIVTSAIDEKNRIFILDIISGHWTPFEKSVEIIKVFLSFNPERIGIEKAGMQNDFFYTIDVIQKATGVVLPVEALTHRGKAKNTRISNLEPYYRTGQIYHNNAQNSTAELEAQLSTFDPEVESKRDDIMDAFAYILEYVAGRNFDYVDSDEFFDECEADEWV</sequence>
<keyword evidence="4" id="KW-1185">Reference proteome</keyword>
<dbReference type="Gene3D" id="3.40.50.300">
    <property type="entry name" value="P-loop containing nucleotide triphosphate hydrolases"/>
    <property type="match status" value="1"/>
</dbReference>
<evidence type="ECO:0000313" key="4">
    <source>
        <dbReference type="Proteomes" id="UP001173801"/>
    </source>
</evidence>